<dbReference type="InterPro" id="IPR029039">
    <property type="entry name" value="Flavoprotein-like_sf"/>
</dbReference>
<dbReference type="RefSeq" id="WP_193523879.1">
    <property type="nucleotide sequence ID" value="NZ_JABASA010000020.1"/>
</dbReference>
<proteinExistence type="predicted"/>
<dbReference type="GO" id="GO:0016651">
    <property type="term" value="F:oxidoreductase activity, acting on NAD(P)H"/>
    <property type="evidence" value="ECO:0007669"/>
    <property type="project" value="UniProtKB-ARBA"/>
</dbReference>
<dbReference type="PROSITE" id="PS50902">
    <property type="entry name" value="FLAVODOXIN_LIKE"/>
    <property type="match status" value="1"/>
</dbReference>
<feature type="compositionally biased region" description="Polar residues" evidence="1">
    <location>
        <begin position="24"/>
        <end position="41"/>
    </location>
</feature>
<accession>A0A7X9LF45</accession>
<reference evidence="4 5" key="1">
    <citation type="submission" date="2020-04" db="EMBL/GenBank/DDBJ databases">
        <title>MicrobeNet Type strains.</title>
        <authorList>
            <person name="Nicholson A.C."/>
        </authorList>
    </citation>
    <scope>NUCLEOTIDE SEQUENCE [LARGE SCALE GENOMIC DNA]</scope>
    <source>
        <strain evidence="4 5">DSM 22768</strain>
    </source>
</reference>
<evidence type="ECO:0000313" key="4">
    <source>
        <dbReference type="EMBL" id="NMD49724.1"/>
    </source>
</evidence>
<feature type="signal peptide" evidence="2">
    <location>
        <begin position="1"/>
        <end position="21"/>
    </location>
</feature>
<dbReference type="Pfam" id="PF12682">
    <property type="entry name" value="Flavodoxin_4"/>
    <property type="match status" value="1"/>
</dbReference>
<evidence type="ECO:0000256" key="1">
    <source>
        <dbReference type="SAM" id="MobiDB-lite"/>
    </source>
</evidence>
<dbReference type="InterPro" id="IPR008254">
    <property type="entry name" value="Flavodoxin/NO_synth"/>
</dbReference>
<comment type="caution">
    <text evidence="4">The sequence shown here is derived from an EMBL/GenBank/DDBJ whole genome shotgun (WGS) entry which is preliminary data.</text>
</comment>
<protein>
    <submittedName>
        <fullName evidence="4">Flavodoxin</fullName>
    </submittedName>
</protein>
<organism evidence="4 5">
    <name type="scientific">Streptococcus ratti</name>
    <dbReference type="NCBI Taxonomy" id="1341"/>
    <lineage>
        <taxon>Bacteria</taxon>
        <taxon>Bacillati</taxon>
        <taxon>Bacillota</taxon>
        <taxon>Bacilli</taxon>
        <taxon>Lactobacillales</taxon>
        <taxon>Streptococcaceae</taxon>
        <taxon>Streptococcus</taxon>
    </lineage>
</organism>
<name>A0A7X9LF45_STRRT</name>
<evidence type="ECO:0000313" key="5">
    <source>
        <dbReference type="Proteomes" id="UP000532121"/>
    </source>
</evidence>
<dbReference type="AlphaFoldDB" id="A0A7X9LF45"/>
<dbReference type="PANTHER" id="PTHR39201:SF1">
    <property type="entry name" value="FLAVODOXIN-LIKE DOMAIN-CONTAINING PROTEIN"/>
    <property type="match status" value="1"/>
</dbReference>
<feature type="compositionally biased region" description="Polar residues" evidence="1">
    <location>
        <begin position="64"/>
        <end position="82"/>
    </location>
</feature>
<feature type="domain" description="Flavodoxin-like" evidence="3">
    <location>
        <begin position="91"/>
        <end position="250"/>
    </location>
</feature>
<dbReference type="EMBL" id="JABASA010000020">
    <property type="protein sequence ID" value="NMD49724.1"/>
    <property type="molecule type" value="Genomic_DNA"/>
</dbReference>
<feature type="region of interest" description="Disordered" evidence="1">
    <location>
        <begin position="24"/>
        <end position="82"/>
    </location>
</feature>
<gene>
    <name evidence="4" type="ORF">HHO37_08635</name>
</gene>
<dbReference type="PANTHER" id="PTHR39201">
    <property type="entry name" value="EXPORTED PROTEIN-RELATED"/>
    <property type="match status" value="1"/>
</dbReference>
<dbReference type="Proteomes" id="UP000532121">
    <property type="component" value="Unassembled WGS sequence"/>
</dbReference>
<evidence type="ECO:0000259" key="3">
    <source>
        <dbReference type="PROSITE" id="PS50902"/>
    </source>
</evidence>
<feature type="chain" id="PRO_5038511134" evidence="2">
    <location>
        <begin position="22"/>
        <end position="251"/>
    </location>
</feature>
<dbReference type="Gene3D" id="3.40.50.360">
    <property type="match status" value="1"/>
</dbReference>
<sequence length="251" mass="27503">MRKNLSLLFLILMLTACSIQTTNTSDNQQTANTASKDSSLPSGKMDPSQIVAPQIGLSDEEWNNSRGTVSDGQDTNSKQKPTRILTSDAQSIIIYFSRSGSTELLASKVQALSGADVLELAVDKTYSSDYGETVERANSERGVENRPKLKVDIPDLSQYQTIYLGYPIWGMTLAEPMASFVETYAKKLDGKTIIPFSTNGGYGLGDSVDYIEEVLNENDSRADLKTAFAVEGNKVDQADKDLKAWYQKVAK</sequence>
<dbReference type="SUPFAM" id="SSF52218">
    <property type="entry name" value="Flavoproteins"/>
    <property type="match status" value="1"/>
</dbReference>
<dbReference type="GO" id="GO:0010181">
    <property type="term" value="F:FMN binding"/>
    <property type="evidence" value="ECO:0007669"/>
    <property type="project" value="InterPro"/>
</dbReference>
<dbReference type="PROSITE" id="PS51257">
    <property type="entry name" value="PROKAR_LIPOPROTEIN"/>
    <property type="match status" value="1"/>
</dbReference>
<keyword evidence="2" id="KW-0732">Signal</keyword>
<evidence type="ECO:0000256" key="2">
    <source>
        <dbReference type="SAM" id="SignalP"/>
    </source>
</evidence>